<comment type="caution">
    <text evidence="1">The sequence shown here is derived from an EMBL/GenBank/DDBJ whole genome shotgun (WGS) entry which is preliminary data.</text>
</comment>
<evidence type="ECO:0000313" key="1">
    <source>
        <dbReference type="EMBL" id="KAI6088458.1"/>
    </source>
</evidence>
<dbReference type="Proteomes" id="UP001497680">
    <property type="component" value="Unassembled WGS sequence"/>
</dbReference>
<keyword evidence="2" id="KW-1185">Reference proteome</keyword>
<accession>A0ACC0D718</accession>
<protein>
    <submittedName>
        <fullName evidence="1">Uncharacterized protein</fullName>
    </submittedName>
</protein>
<gene>
    <name evidence="1" type="ORF">F4821DRAFT_89311</name>
</gene>
<sequence>MRLSKLAVALTSLFVFAGAVAIRQQSDGELEPPAPWQVTKLSTFSPSGRPGSSPLARILANVTNPSAIPAGPGASSPSFAPSEANCTVEWAWADAQPYGAVHECTTAPPAEASSSKWTVEILESDPGAYAPTEKLDVKFTLTLTSSSDRDGEAYSKVLVATQHFEVGDNMRGTCGGSGVCSWGLNEELTPLSIQPTIACEGTC</sequence>
<evidence type="ECO:0000313" key="2">
    <source>
        <dbReference type="Proteomes" id="UP001497680"/>
    </source>
</evidence>
<reference evidence="1 2" key="1">
    <citation type="journal article" date="2022" name="New Phytol.">
        <title>Ecological generalism drives hyperdiversity of secondary metabolite gene clusters in xylarialean endophytes.</title>
        <authorList>
            <person name="Franco M.E.E."/>
            <person name="Wisecaver J.H."/>
            <person name="Arnold A.E."/>
            <person name="Ju Y.M."/>
            <person name="Slot J.C."/>
            <person name="Ahrendt S."/>
            <person name="Moore L.P."/>
            <person name="Eastman K.E."/>
            <person name="Scott K."/>
            <person name="Konkel Z."/>
            <person name="Mondo S.J."/>
            <person name="Kuo A."/>
            <person name="Hayes R.D."/>
            <person name="Haridas S."/>
            <person name="Andreopoulos B."/>
            <person name="Riley R."/>
            <person name="LaButti K."/>
            <person name="Pangilinan J."/>
            <person name="Lipzen A."/>
            <person name="Amirebrahimi M."/>
            <person name="Yan J."/>
            <person name="Adam C."/>
            <person name="Keymanesh K."/>
            <person name="Ng V."/>
            <person name="Louie K."/>
            <person name="Northen T."/>
            <person name="Drula E."/>
            <person name="Henrissat B."/>
            <person name="Hsieh H.M."/>
            <person name="Youens-Clark K."/>
            <person name="Lutzoni F."/>
            <person name="Miadlikowska J."/>
            <person name="Eastwood D.C."/>
            <person name="Hamelin R.C."/>
            <person name="Grigoriev I.V."/>
            <person name="U'Ren J.M."/>
        </authorList>
    </citation>
    <scope>NUCLEOTIDE SEQUENCE [LARGE SCALE GENOMIC DNA]</scope>
    <source>
        <strain evidence="1 2">ER1909</strain>
    </source>
</reference>
<name>A0ACC0D718_9PEZI</name>
<organism evidence="1 2">
    <name type="scientific">Hypoxylon rubiginosum</name>
    <dbReference type="NCBI Taxonomy" id="110542"/>
    <lineage>
        <taxon>Eukaryota</taxon>
        <taxon>Fungi</taxon>
        <taxon>Dikarya</taxon>
        <taxon>Ascomycota</taxon>
        <taxon>Pezizomycotina</taxon>
        <taxon>Sordariomycetes</taxon>
        <taxon>Xylariomycetidae</taxon>
        <taxon>Xylariales</taxon>
        <taxon>Hypoxylaceae</taxon>
        <taxon>Hypoxylon</taxon>
    </lineage>
</organism>
<proteinExistence type="predicted"/>
<dbReference type="EMBL" id="MU394301">
    <property type="protein sequence ID" value="KAI6088458.1"/>
    <property type="molecule type" value="Genomic_DNA"/>
</dbReference>